<reference evidence="3" key="2">
    <citation type="submission" date="2021-04" db="EMBL/GenBank/DDBJ databases">
        <title>Saccharothrix algeriensis WGS.</title>
        <authorList>
            <person name="Stuskova K."/>
            <person name="Hakalova E."/>
            <person name="Tebbal A.B."/>
            <person name="Eichmeier A."/>
        </authorList>
    </citation>
    <scope>NUCLEOTIDE SEQUENCE</scope>
    <source>
        <strain evidence="3">NRRL B-24137</strain>
    </source>
</reference>
<keyword evidence="1" id="KW-0472">Membrane</keyword>
<dbReference type="Proteomes" id="UP001195724">
    <property type="component" value="Unassembled WGS sequence"/>
</dbReference>
<keyword evidence="5" id="KW-1185">Reference proteome</keyword>
<sequence>MTHPPTTLFAPRTIRAERRLWTVLAALFVLVAGVNSILALSEAEWWQGAVAALFALAAAGCAWVARRSRG</sequence>
<dbReference type="EMBL" id="CP072788">
    <property type="protein sequence ID" value="QTR02584.1"/>
    <property type="molecule type" value="Genomic_DNA"/>
</dbReference>
<feature type="transmembrane region" description="Helical" evidence="1">
    <location>
        <begin position="20"/>
        <end position="39"/>
    </location>
</feature>
<evidence type="ECO:0000313" key="4">
    <source>
        <dbReference type="Proteomes" id="UP000671828"/>
    </source>
</evidence>
<evidence type="ECO:0000256" key="1">
    <source>
        <dbReference type="SAM" id="Phobius"/>
    </source>
</evidence>
<dbReference type="Proteomes" id="UP000671828">
    <property type="component" value="Chromosome"/>
</dbReference>
<evidence type="ECO:0000313" key="2">
    <source>
        <dbReference type="EMBL" id="MBM7814229.1"/>
    </source>
</evidence>
<accession>A0A8T8HXW1</accession>
<feature type="transmembrane region" description="Helical" evidence="1">
    <location>
        <begin position="45"/>
        <end position="65"/>
    </location>
</feature>
<keyword evidence="1" id="KW-1133">Transmembrane helix</keyword>
<reference evidence="2 5" key="1">
    <citation type="submission" date="2021-01" db="EMBL/GenBank/DDBJ databases">
        <title>Sequencing the genomes of 1000 actinobacteria strains.</title>
        <authorList>
            <person name="Klenk H.-P."/>
        </authorList>
    </citation>
    <scope>NUCLEOTIDE SEQUENCE [LARGE SCALE GENOMIC DNA]</scope>
    <source>
        <strain evidence="2 5">DSM 44581</strain>
    </source>
</reference>
<dbReference type="EMBL" id="JAFBCL010000001">
    <property type="protein sequence ID" value="MBM7814229.1"/>
    <property type="molecule type" value="Genomic_DNA"/>
</dbReference>
<organism evidence="3 4">
    <name type="scientific">Saccharothrix algeriensis</name>
    <dbReference type="NCBI Taxonomy" id="173560"/>
    <lineage>
        <taxon>Bacteria</taxon>
        <taxon>Bacillati</taxon>
        <taxon>Actinomycetota</taxon>
        <taxon>Actinomycetes</taxon>
        <taxon>Pseudonocardiales</taxon>
        <taxon>Pseudonocardiaceae</taxon>
        <taxon>Saccharothrix</taxon>
    </lineage>
</organism>
<keyword evidence="1" id="KW-0812">Transmembrane</keyword>
<evidence type="ECO:0000313" key="3">
    <source>
        <dbReference type="EMBL" id="QTR02584.1"/>
    </source>
</evidence>
<dbReference type="RefSeq" id="WP_204844781.1">
    <property type="nucleotide sequence ID" value="NZ_JAFBCL010000001.1"/>
</dbReference>
<dbReference type="AlphaFoldDB" id="A0A8T8HXW1"/>
<proteinExistence type="predicted"/>
<gene>
    <name evidence="3" type="ORF">J7S33_26390</name>
    <name evidence="2" type="ORF">JOE68_005094</name>
</gene>
<protein>
    <submittedName>
        <fullName evidence="2">Fatty acid desaturase</fullName>
    </submittedName>
</protein>
<evidence type="ECO:0000313" key="5">
    <source>
        <dbReference type="Proteomes" id="UP001195724"/>
    </source>
</evidence>
<name>A0A8T8HXW1_9PSEU</name>